<dbReference type="CDD" id="cd06257">
    <property type="entry name" value="DnaJ"/>
    <property type="match status" value="1"/>
</dbReference>
<proteinExistence type="predicted"/>
<feature type="non-terminal residue" evidence="3">
    <location>
        <position position="316"/>
    </location>
</feature>
<evidence type="ECO:0000259" key="2">
    <source>
        <dbReference type="PROSITE" id="PS50076"/>
    </source>
</evidence>
<dbReference type="Pfam" id="PF00226">
    <property type="entry name" value="DnaJ"/>
    <property type="match status" value="1"/>
</dbReference>
<dbReference type="Proteomes" id="UP000023152">
    <property type="component" value="Unassembled WGS sequence"/>
</dbReference>
<dbReference type="GO" id="GO:0006450">
    <property type="term" value="P:regulation of translational fidelity"/>
    <property type="evidence" value="ECO:0007669"/>
    <property type="project" value="InterPro"/>
</dbReference>
<dbReference type="GO" id="GO:0043022">
    <property type="term" value="F:ribosome binding"/>
    <property type="evidence" value="ECO:0007669"/>
    <property type="project" value="InterPro"/>
</dbReference>
<dbReference type="Gene3D" id="1.10.287.110">
    <property type="entry name" value="DnaJ domain"/>
    <property type="match status" value="1"/>
</dbReference>
<dbReference type="GO" id="GO:0005829">
    <property type="term" value="C:cytosol"/>
    <property type="evidence" value="ECO:0007669"/>
    <property type="project" value="TreeGrafter"/>
</dbReference>
<keyword evidence="3" id="KW-0238">DNA-binding</keyword>
<dbReference type="SUPFAM" id="SSF46565">
    <property type="entry name" value="Chaperone J-domain"/>
    <property type="match status" value="1"/>
</dbReference>
<organism evidence="3 4">
    <name type="scientific">Reticulomyxa filosa</name>
    <dbReference type="NCBI Taxonomy" id="46433"/>
    <lineage>
        <taxon>Eukaryota</taxon>
        <taxon>Sar</taxon>
        <taxon>Rhizaria</taxon>
        <taxon>Retaria</taxon>
        <taxon>Foraminifera</taxon>
        <taxon>Monothalamids</taxon>
        <taxon>Reticulomyxidae</taxon>
        <taxon>Reticulomyxa</taxon>
    </lineage>
</organism>
<reference evidence="3 4" key="1">
    <citation type="journal article" date="2013" name="Curr. Biol.">
        <title>The Genome of the Foraminiferan Reticulomyxa filosa.</title>
        <authorList>
            <person name="Glockner G."/>
            <person name="Hulsmann N."/>
            <person name="Schleicher M."/>
            <person name="Noegel A.A."/>
            <person name="Eichinger L."/>
            <person name="Gallinger C."/>
            <person name="Pawlowski J."/>
            <person name="Sierra R."/>
            <person name="Euteneuer U."/>
            <person name="Pillet L."/>
            <person name="Moustafa A."/>
            <person name="Platzer M."/>
            <person name="Groth M."/>
            <person name="Szafranski K."/>
            <person name="Schliwa M."/>
        </authorList>
    </citation>
    <scope>NUCLEOTIDE SEQUENCE [LARGE SCALE GENOMIC DNA]</scope>
</reference>
<feature type="compositionally biased region" description="Basic and acidic residues" evidence="1">
    <location>
        <begin position="38"/>
        <end position="54"/>
    </location>
</feature>
<dbReference type="Pfam" id="PF21884">
    <property type="entry name" value="ZUO1-like_ZHD"/>
    <property type="match status" value="1"/>
</dbReference>
<evidence type="ECO:0000313" key="3">
    <source>
        <dbReference type="EMBL" id="ETO09290.1"/>
    </source>
</evidence>
<dbReference type="InterPro" id="IPR036869">
    <property type="entry name" value="J_dom_sf"/>
</dbReference>
<dbReference type="GO" id="GO:0030544">
    <property type="term" value="F:Hsp70 protein binding"/>
    <property type="evidence" value="ECO:0007669"/>
    <property type="project" value="InterPro"/>
</dbReference>
<dbReference type="PANTHER" id="PTHR43999">
    <property type="entry name" value="DNAJ HOMOLOG SUBFAMILY C MEMBER 2"/>
    <property type="match status" value="1"/>
</dbReference>
<evidence type="ECO:0000256" key="1">
    <source>
        <dbReference type="SAM" id="MobiDB-lite"/>
    </source>
</evidence>
<dbReference type="PROSITE" id="PS50076">
    <property type="entry name" value="DNAJ_2"/>
    <property type="match status" value="1"/>
</dbReference>
<comment type="caution">
    <text evidence="3">The sequence shown here is derived from an EMBL/GenBank/DDBJ whole genome shotgun (WGS) entry which is preliminary data.</text>
</comment>
<dbReference type="InterPro" id="IPR001623">
    <property type="entry name" value="DnaJ_domain"/>
</dbReference>
<feature type="region of interest" description="Disordered" evidence="1">
    <location>
        <begin position="34"/>
        <end position="71"/>
    </location>
</feature>
<dbReference type="AlphaFoldDB" id="X6M8D7"/>
<evidence type="ECO:0000313" key="4">
    <source>
        <dbReference type="Proteomes" id="UP000023152"/>
    </source>
</evidence>
<name>X6M8D7_RETFI</name>
<sequence length="316" mass="37481">METLVKQMTIEPVGHGFFVHYLRQLVYNARVRTSEGVNEEKQGDPNKKNVDQKKSGQKNKNKKSSGAQGSNQRELEINFEWDIKKDDLYGILGIKKYAMNCTCDEIKASYKKIQALCHPDKYTDEAKQKQAQERFQLLEHAYDTLSHEVYKKLYDSKTEFDDSIPNEIELQINGIDKTDFSSHKLIKSSEDRYSGTFSFFKKVYKDDELINEVVEAKCKVKDRKKFYDYFSSYFEKFSVYSNKKPVPMLGDDTMNDSKVSKFYKFWESFGSWRDFTHLCDPIDIYDLTYAENNTEWKWMKKHNDKKQEKYKLQEKM</sequence>
<dbReference type="InterPro" id="IPR054076">
    <property type="entry name" value="ZUO1-like_ZHD"/>
</dbReference>
<dbReference type="GO" id="GO:0003677">
    <property type="term" value="F:DNA binding"/>
    <property type="evidence" value="ECO:0007669"/>
    <property type="project" value="UniProtKB-KW"/>
</dbReference>
<dbReference type="GO" id="GO:0051083">
    <property type="term" value="P:'de novo' cotranslational protein folding"/>
    <property type="evidence" value="ECO:0007669"/>
    <property type="project" value="InterPro"/>
</dbReference>
<dbReference type="PANTHER" id="PTHR43999:SF1">
    <property type="entry name" value="DNAJ HOMOLOG SUBFAMILY C MEMBER 2"/>
    <property type="match status" value="1"/>
</dbReference>
<dbReference type="EMBL" id="ASPP01024167">
    <property type="protein sequence ID" value="ETO09290.1"/>
    <property type="molecule type" value="Genomic_DNA"/>
</dbReference>
<feature type="domain" description="J" evidence="2">
    <location>
        <begin position="87"/>
        <end position="158"/>
    </location>
</feature>
<accession>X6M8D7</accession>
<dbReference type="OrthoDB" id="445556at2759"/>
<gene>
    <name evidence="3" type="ORF">RFI_28096</name>
</gene>
<keyword evidence="4" id="KW-1185">Reference proteome</keyword>
<dbReference type="InterPro" id="IPR044634">
    <property type="entry name" value="Zuotin/DnaJC2"/>
</dbReference>
<dbReference type="SMART" id="SM00271">
    <property type="entry name" value="DnaJ"/>
    <property type="match status" value="1"/>
</dbReference>
<protein>
    <submittedName>
        <fullName evidence="3">DNA-binding chaperone</fullName>
    </submittedName>
</protein>